<dbReference type="Gene3D" id="3.30.530.20">
    <property type="match status" value="1"/>
</dbReference>
<accession>A0A2V1HVP1</accession>
<dbReference type="RefSeq" id="WP_116754897.1">
    <property type="nucleotide sequence ID" value="NZ_JBHUEX010000001.1"/>
</dbReference>
<comment type="similarity">
    <text evidence="1">Belongs to the AHA1 family.</text>
</comment>
<organism evidence="3 4">
    <name type="scientific">Amnibacterium flavum</name>
    <dbReference type="NCBI Taxonomy" id="2173173"/>
    <lineage>
        <taxon>Bacteria</taxon>
        <taxon>Bacillati</taxon>
        <taxon>Actinomycetota</taxon>
        <taxon>Actinomycetes</taxon>
        <taxon>Micrococcales</taxon>
        <taxon>Microbacteriaceae</taxon>
        <taxon>Amnibacterium</taxon>
    </lineage>
</organism>
<dbReference type="OrthoDB" id="4549061at2"/>
<dbReference type="InterPro" id="IPR013538">
    <property type="entry name" value="ASHA1/2-like_C"/>
</dbReference>
<dbReference type="SUPFAM" id="SSF55961">
    <property type="entry name" value="Bet v1-like"/>
    <property type="match status" value="1"/>
</dbReference>
<dbReference type="Pfam" id="PF08327">
    <property type="entry name" value="AHSA1"/>
    <property type="match status" value="1"/>
</dbReference>
<feature type="domain" description="Activator of Hsp90 ATPase homologue 1/2-like C-terminal" evidence="2">
    <location>
        <begin position="23"/>
        <end position="127"/>
    </location>
</feature>
<protein>
    <submittedName>
        <fullName evidence="3">Activator of Hsp90 ATPase 1 family protein</fullName>
    </submittedName>
</protein>
<evidence type="ECO:0000313" key="3">
    <source>
        <dbReference type="EMBL" id="PVZ95159.1"/>
    </source>
</evidence>
<reference evidence="3 4" key="1">
    <citation type="submission" date="2018-05" db="EMBL/GenBank/DDBJ databases">
        <title>Amnibacterium sp. M8JJ-5, whole genome shotgun sequence.</title>
        <authorList>
            <person name="Tuo L."/>
        </authorList>
    </citation>
    <scope>NUCLEOTIDE SEQUENCE [LARGE SCALE GENOMIC DNA]</scope>
    <source>
        <strain evidence="3 4">M8JJ-5</strain>
    </source>
</reference>
<sequence length="139" mass="15614">MTPTGRTRDAGWELGVRRTIPVPSDVVWAFLVGDGVTVWLGETALPERIGQSYRTSHAVTGELRGWTAGRRVRLTWRPAHWEHDSTFQVTVIPAATGSTIALHHERLADQGERDHMLVHWRAVLEALIDRLVPEVPPED</sequence>
<evidence type="ECO:0000256" key="1">
    <source>
        <dbReference type="ARBA" id="ARBA00006817"/>
    </source>
</evidence>
<proteinExistence type="inferred from homology"/>
<dbReference type="AlphaFoldDB" id="A0A2V1HVP1"/>
<keyword evidence="4" id="KW-1185">Reference proteome</keyword>
<evidence type="ECO:0000313" key="4">
    <source>
        <dbReference type="Proteomes" id="UP000244893"/>
    </source>
</evidence>
<dbReference type="EMBL" id="QEOP01000001">
    <property type="protein sequence ID" value="PVZ95159.1"/>
    <property type="molecule type" value="Genomic_DNA"/>
</dbReference>
<dbReference type="InterPro" id="IPR023393">
    <property type="entry name" value="START-like_dom_sf"/>
</dbReference>
<name>A0A2V1HVP1_9MICO</name>
<dbReference type="Proteomes" id="UP000244893">
    <property type="component" value="Unassembled WGS sequence"/>
</dbReference>
<evidence type="ECO:0000259" key="2">
    <source>
        <dbReference type="Pfam" id="PF08327"/>
    </source>
</evidence>
<gene>
    <name evidence="3" type="ORF">DDQ50_01100</name>
</gene>
<comment type="caution">
    <text evidence="3">The sequence shown here is derived from an EMBL/GenBank/DDBJ whole genome shotgun (WGS) entry which is preliminary data.</text>
</comment>